<dbReference type="OrthoDB" id="270970at2759"/>
<dbReference type="PROSITE" id="PS50004">
    <property type="entry name" value="C2"/>
    <property type="match status" value="1"/>
</dbReference>
<feature type="region of interest" description="Disordered" evidence="1">
    <location>
        <begin position="268"/>
        <end position="351"/>
    </location>
</feature>
<dbReference type="SUPFAM" id="SSF49562">
    <property type="entry name" value="C2 domain (Calcium/lipid-binding domain, CaLB)"/>
    <property type="match status" value="1"/>
</dbReference>
<accession>A0A9P8AJ25</accession>
<keyword evidence="4" id="KW-1185">Reference proteome</keyword>
<protein>
    <recommendedName>
        <fullName evidence="2">C2 domain-containing protein</fullName>
    </recommendedName>
</protein>
<feature type="compositionally biased region" description="Low complexity" evidence="1">
    <location>
        <begin position="381"/>
        <end position="394"/>
    </location>
</feature>
<feature type="compositionally biased region" description="Low complexity" evidence="1">
    <location>
        <begin position="192"/>
        <end position="211"/>
    </location>
</feature>
<feature type="domain" description="C2" evidence="2">
    <location>
        <begin position="1"/>
        <end position="116"/>
    </location>
</feature>
<feature type="compositionally biased region" description="Low complexity" evidence="1">
    <location>
        <begin position="335"/>
        <end position="351"/>
    </location>
</feature>
<evidence type="ECO:0000259" key="2">
    <source>
        <dbReference type="PROSITE" id="PS50004"/>
    </source>
</evidence>
<gene>
    <name evidence="3" type="ORF">KQ657_000432</name>
</gene>
<feature type="region of interest" description="Disordered" evidence="1">
    <location>
        <begin position="638"/>
        <end position="731"/>
    </location>
</feature>
<dbReference type="Pfam" id="PF00168">
    <property type="entry name" value="C2"/>
    <property type="match status" value="1"/>
</dbReference>
<evidence type="ECO:0000313" key="3">
    <source>
        <dbReference type="EMBL" id="KAG7193741.1"/>
    </source>
</evidence>
<dbReference type="GeneID" id="66113806"/>
<sequence>MEEDIRGPDSADGSLVIYVVNARNLPNRRKFEKQDPYVTLRMGTVAQRTSSIYRGGQTPEWKERIEFKLHRERRPIMKLDVLDETKGDPTLIGSCEIDCAAVFQLAKNYDFDKRVYIHDKNYELQCNGQVHGSICLEMTFTPAVPVLPPKIKSESAIHSQKLISEEFPRNRYQESNMFQSISSDPQVSIDESTFQSGISSPSGSRSYSNHGNSVGSRPSLLGESGPTNSTSTANTSSSSVKIQASSPFDDTPKEKGILKKAKKVMGFFTTPPQHDKTGNGTSVWADANSSPPKSKFSLANLKRNSSPVREETSSSPFIPNYDFRQSTPPPSRLTFPQQSSQSPEFSPFPESNAGFAVSGAHSNYTSNYNFDSSLNSQSLNQSLSHSQYSTVSSSPKRKPLRKPPPDFYEPIPDDSAPFSADSIGLNTSKPLPVPSSGARLRDPDELEAAPQPTSQMNRDWRMKAGLATNQDLSVDYRTAQTGYTGKGKFSPNVFERLGQEYEEMNEKGPPVPAKIPLGMTKKEYYALAAYNKAIAARPSIPKDTPLAMAPPVAVDAAVVAPELEALIASVEVAEGEEVISSDTEMVVEFKYAVLENEEAVVVLRKAEVEVVVALVVELAVKAAALSNLVSAAAAERADATEANETEAADADNAEATDTEATEADAEAAEAAETEEAEAAETEEAETEATDALEAEAAETETTEASEATEAAETEETDATDATDAAEMEEDS</sequence>
<feature type="compositionally biased region" description="Low complexity" evidence="1">
    <location>
        <begin position="227"/>
        <end position="239"/>
    </location>
</feature>
<reference evidence="3" key="1">
    <citation type="submission" date="2021-03" db="EMBL/GenBank/DDBJ databases">
        <authorList>
            <person name="Palmer J.M."/>
        </authorList>
    </citation>
    <scope>NUCLEOTIDE SEQUENCE</scope>
    <source>
        <strain evidence="3">ARV_011</strain>
    </source>
</reference>
<dbReference type="PANTHER" id="PTHR47052">
    <property type="entry name" value="CONSERVED SERINE PROLINE-RICH PROTEIN (AFU_ORTHOLOGUE AFUA_2G01790)"/>
    <property type="match status" value="1"/>
</dbReference>
<name>A0A9P8AJ25_9ASCO</name>
<proteinExistence type="predicted"/>
<dbReference type="PANTHER" id="PTHR47052:SF3">
    <property type="entry name" value="INGRESSION PROTEIN 1"/>
    <property type="match status" value="1"/>
</dbReference>
<feature type="compositionally biased region" description="Polar residues" evidence="1">
    <location>
        <begin position="278"/>
        <end position="292"/>
    </location>
</feature>
<feature type="compositionally biased region" description="Polar residues" evidence="1">
    <location>
        <begin position="302"/>
        <end position="317"/>
    </location>
</feature>
<dbReference type="InterPro" id="IPR035892">
    <property type="entry name" value="C2_domain_sf"/>
</dbReference>
<feature type="compositionally biased region" description="Acidic residues" evidence="1">
    <location>
        <begin position="709"/>
        <end position="731"/>
    </location>
</feature>
<feature type="region of interest" description="Disordered" evidence="1">
    <location>
        <begin position="381"/>
        <end position="456"/>
    </location>
</feature>
<comment type="caution">
    <text evidence="3">The sequence shown here is derived from an EMBL/GenBank/DDBJ whole genome shotgun (WGS) entry which is preliminary data.</text>
</comment>
<organism evidence="3 4">
    <name type="scientific">Scheffersomyces spartinae</name>
    <dbReference type="NCBI Taxonomy" id="45513"/>
    <lineage>
        <taxon>Eukaryota</taxon>
        <taxon>Fungi</taxon>
        <taxon>Dikarya</taxon>
        <taxon>Ascomycota</taxon>
        <taxon>Saccharomycotina</taxon>
        <taxon>Pichiomycetes</taxon>
        <taxon>Debaryomycetaceae</taxon>
        <taxon>Scheffersomyces</taxon>
    </lineage>
</organism>
<evidence type="ECO:0000256" key="1">
    <source>
        <dbReference type="SAM" id="MobiDB-lite"/>
    </source>
</evidence>
<feature type="region of interest" description="Disordered" evidence="1">
    <location>
        <begin position="190"/>
        <end position="253"/>
    </location>
</feature>
<dbReference type="EMBL" id="JAHMUF010000010">
    <property type="protein sequence ID" value="KAG7193741.1"/>
    <property type="molecule type" value="Genomic_DNA"/>
</dbReference>
<feature type="compositionally biased region" description="Acidic residues" evidence="1">
    <location>
        <begin position="641"/>
        <end position="703"/>
    </location>
</feature>
<dbReference type="RefSeq" id="XP_043049289.1">
    <property type="nucleotide sequence ID" value="XM_043191277.1"/>
</dbReference>
<dbReference type="InterPro" id="IPR000008">
    <property type="entry name" value="C2_dom"/>
</dbReference>
<dbReference type="SMART" id="SM00239">
    <property type="entry name" value="C2"/>
    <property type="match status" value="1"/>
</dbReference>
<dbReference type="AlphaFoldDB" id="A0A9P8AJ25"/>
<dbReference type="Proteomes" id="UP000790833">
    <property type="component" value="Unassembled WGS sequence"/>
</dbReference>
<dbReference type="Gene3D" id="2.60.40.150">
    <property type="entry name" value="C2 domain"/>
    <property type="match status" value="1"/>
</dbReference>
<evidence type="ECO:0000313" key="4">
    <source>
        <dbReference type="Proteomes" id="UP000790833"/>
    </source>
</evidence>
<dbReference type="InterPro" id="IPR052981">
    <property type="entry name" value="Ingression_C2_domain"/>
</dbReference>